<evidence type="ECO:0000313" key="1">
    <source>
        <dbReference type="EMBL" id="PWJ38000.1"/>
    </source>
</evidence>
<protein>
    <submittedName>
        <fullName evidence="1">Uncharacterized protein</fullName>
    </submittedName>
</protein>
<dbReference type="RefSeq" id="WP_109622223.1">
    <property type="nucleotide sequence ID" value="NZ_QGDO01000008.1"/>
</dbReference>
<gene>
    <name evidence="1" type="ORF">BC781_108135</name>
</gene>
<accession>A0A315ZT41</accession>
<organism evidence="1 2">
    <name type="scientific">Sediminitomix flava</name>
    <dbReference type="NCBI Taxonomy" id="379075"/>
    <lineage>
        <taxon>Bacteria</taxon>
        <taxon>Pseudomonadati</taxon>
        <taxon>Bacteroidota</taxon>
        <taxon>Cytophagia</taxon>
        <taxon>Cytophagales</taxon>
        <taxon>Flammeovirgaceae</taxon>
        <taxon>Sediminitomix</taxon>
    </lineage>
</organism>
<dbReference type="OrthoDB" id="9858086at2"/>
<name>A0A315ZT41_SEDFL</name>
<comment type="caution">
    <text evidence="1">The sequence shown here is derived from an EMBL/GenBank/DDBJ whole genome shotgun (WGS) entry which is preliminary data.</text>
</comment>
<proteinExistence type="predicted"/>
<dbReference type="AlphaFoldDB" id="A0A315ZT41"/>
<dbReference type="Proteomes" id="UP000245535">
    <property type="component" value="Unassembled WGS sequence"/>
</dbReference>
<sequence length="113" mass="12413">MEKVVEKSFLKPEALKEGFVSSLNGTKWLVSGNFVPFNITFEANGVCSVESVNGYFSATGTWSGNESSVIFVFTYESTGESYHCHATPDQGKGTIHLLFKGQSYLIPLSMKED</sequence>
<dbReference type="EMBL" id="QGDO01000008">
    <property type="protein sequence ID" value="PWJ38000.1"/>
    <property type="molecule type" value="Genomic_DNA"/>
</dbReference>
<keyword evidence="2" id="KW-1185">Reference proteome</keyword>
<evidence type="ECO:0000313" key="2">
    <source>
        <dbReference type="Proteomes" id="UP000245535"/>
    </source>
</evidence>
<reference evidence="1 2" key="1">
    <citation type="submission" date="2018-03" db="EMBL/GenBank/DDBJ databases">
        <title>Genomic Encyclopedia of Archaeal and Bacterial Type Strains, Phase II (KMG-II): from individual species to whole genera.</title>
        <authorList>
            <person name="Goeker M."/>
        </authorList>
    </citation>
    <scope>NUCLEOTIDE SEQUENCE [LARGE SCALE GENOMIC DNA]</scope>
    <source>
        <strain evidence="1 2">DSM 28229</strain>
    </source>
</reference>